<sequence>MVSSIRGSPVQEGEDVEYDREGHVQKLKELEDLRGEVEDRLKTAYERNARRYNLRRRDVEFEVGSLVYRRNFVKSDKTKDFTAKLAPKFIGPFKVKKRIGLRAYLLEDEEGEENGPWYVNDLKDIKDISPECREGGM</sequence>
<feature type="coiled-coil region" evidence="1">
    <location>
        <begin position="20"/>
        <end position="47"/>
    </location>
</feature>
<evidence type="ECO:0000259" key="2">
    <source>
        <dbReference type="Pfam" id="PF24626"/>
    </source>
</evidence>
<gene>
    <name evidence="3" type="ORF">KUF71_026132</name>
</gene>
<organism evidence="3 4">
    <name type="scientific">Frankliniella fusca</name>
    <dbReference type="NCBI Taxonomy" id="407009"/>
    <lineage>
        <taxon>Eukaryota</taxon>
        <taxon>Metazoa</taxon>
        <taxon>Ecdysozoa</taxon>
        <taxon>Arthropoda</taxon>
        <taxon>Hexapoda</taxon>
        <taxon>Insecta</taxon>
        <taxon>Pterygota</taxon>
        <taxon>Neoptera</taxon>
        <taxon>Paraneoptera</taxon>
        <taxon>Thysanoptera</taxon>
        <taxon>Terebrantia</taxon>
        <taxon>Thripoidea</taxon>
        <taxon>Thripidae</taxon>
        <taxon>Frankliniella</taxon>
    </lineage>
</organism>
<keyword evidence="1" id="KW-0175">Coiled coil</keyword>
<accession>A0AAE1LEN4</accession>
<evidence type="ECO:0000313" key="3">
    <source>
        <dbReference type="EMBL" id="KAK3917286.1"/>
    </source>
</evidence>
<protein>
    <submittedName>
        <fullName evidence="3">Retrovirus-related Pol polyprotein from transposon 412</fullName>
    </submittedName>
</protein>
<dbReference type="AlphaFoldDB" id="A0AAE1LEN4"/>
<evidence type="ECO:0000256" key="1">
    <source>
        <dbReference type="SAM" id="Coils"/>
    </source>
</evidence>
<proteinExistence type="predicted"/>
<name>A0AAE1LEN4_9NEOP</name>
<feature type="domain" description="Tf2-1-like SH3-like" evidence="2">
    <location>
        <begin position="73"/>
        <end position="107"/>
    </location>
</feature>
<dbReference type="EMBL" id="JAHWGI010000709">
    <property type="protein sequence ID" value="KAK3917286.1"/>
    <property type="molecule type" value="Genomic_DNA"/>
</dbReference>
<dbReference type="InterPro" id="IPR056924">
    <property type="entry name" value="SH3_Tf2-1"/>
</dbReference>
<dbReference type="Proteomes" id="UP001219518">
    <property type="component" value="Unassembled WGS sequence"/>
</dbReference>
<reference evidence="3" key="2">
    <citation type="journal article" date="2023" name="BMC Genomics">
        <title>Pest status, molecular evolution, and epigenetic factors derived from the genome assembly of Frankliniella fusca, a thysanopteran phytovirus vector.</title>
        <authorList>
            <person name="Catto M.A."/>
            <person name="Labadie P.E."/>
            <person name="Jacobson A.L."/>
            <person name="Kennedy G.G."/>
            <person name="Srinivasan R."/>
            <person name="Hunt B.G."/>
        </authorList>
    </citation>
    <scope>NUCLEOTIDE SEQUENCE</scope>
    <source>
        <strain evidence="3">PL_HMW_Pooled</strain>
    </source>
</reference>
<evidence type="ECO:0000313" key="4">
    <source>
        <dbReference type="Proteomes" id="UP001219518"/>
    </source>
</evidence>
<comment type="caution">
    <text evidence="3">The sequence shown here is derived from an EMBL/GenBank/DDBJ whole genome shotgun (WGS) entry which is preliminary data.</text>
</comment>
<keyword evidence="4" id="KW-1185">Reference proteome</keyword>
<reference evidence="3" key="1">
    <citation type="submission" date="2021-07" db="EMBL/GenBank/DDBJ databases">
        <authorList>
            <person name="Catto M.A."/>
            <person name="Jacobson A."/>
            <person name="Kennedy G."/>
            <person name="Labadie P."/>
            <person name="Hunt B.G."/>
            <person name="Srinivasan R."/>
        </authorList>
    </citation>
    <scope>NUCLEOTIDE SEQUENCE</scope>
    <source>
        <strain evidence="3">PL_HMW_Pooled</strain>
        <tissue evidence="3">Head</tissue>
    </source>
</reference>
<dbReference type="Pfam" id="PF24626">
    <property type="entry name" value="SH3_Tf2-1"/>
    <property type="match status" value="1"/>
</dbReference>